<dbReference type="PANTHER" id="PTHR21662:SF14">
    <property type="entry name" value="INSULIN_EGF-RECEPTOR L DOMAIN PROTEIN-RELATED"/>
    <property type="match status" value="1"/>
</dbReference>
<evidence type="ECO:0000313" key="4">
    <source>
        <dbReference type="Proteomes" id="UP000008068"/>
    </source>
</evidence>
<gene>
    <name evidence="3" type="ORF">CAEBREN_31511</name>
</gene>
<proteinExistence type="predicted"/>
<protein>
    <recommendedName>
        <fullName evidence="2">Receptor L-domain domain-containing protein</fullName>
    </recommendedName>
</protein>
<dbReference type="AlphaFoldDB" id="G0PFC1"/>
<dbReference type="HOGENOM" id="CLU_094708_0_0_1"/>
<evidence type="ECO:0000256" key="1">
    <source>
        <dbReference type="SAM" id="SignalP"/>
    </source>
</evidence>
<feature type="domain" description="Receptor L-domain" evidence="2">
    <location>
        <begin position="245"/>
        <end position="301"/>
    </location>
</feature>
<dbReference type="EMBL" id="GL380356">
    <property type="protein sequence ID" value="EGT53741.1"/>
    <property type="molecule type" value="Genomic_DNA"/>
</dbReference>
<evidence type="ECO:0000313" key="3">
    <source>
        <dbReference type="EMBL" id="EGT53741.1"/>
    </source>
</evidence>
<dbReference type="SUPFAM" id="SSF52058">
    <property type="entry name" value="L domain-like"/>
    <property type="match status" value="2"/>
</dbReference>
<sequence>MELILISTIFFSSLIFCDAQYFPDLQKALEGEQYDPDCVFNYTHVNSKSIKKFPKCDVVYGILVINNATDLTVDQLLAGFSLMKHLKGGVRIENTTFPNISFFPITSEFVDFSVKTYGFFVRNNSELTNIGMLHKIWIYMNDNSESVFRVENNPKLDAKFMCDFGYLYMYTEIVEIQNVWTTGIKLANFENLHPDFCLTIEEMAFFLENEITFLNLQAKICADNRTKINDNSICNFESMGKLPENCNVMMGDLVVNPGDEAHFHKLESVRYVFGSIAVQNTSLENADMLSNIRYIVQLNEFDHPKKTNHSLPRQQCKLVP</sequence>
<feature type="domain" description="Receptor L-domain" evidence="2">
    <location>
        <begin position="55"/>
        <end position="156"/>
    </location>
</feature>
<evidence type="ECO:0000259" key="2">
    <source>
        <dbReference type="Pfam" id="PF01030"/>
    </source>
</evidence>
<reference evidence="4" key="1">
    <citation type="submission" date="2011-07" db="EMBL/GenBank/DDBJ databases">
        <authorList>
            <consortium name="Caenorhabditis brenneri Sequencing and Analysis Consortium"/>
            <person name="Wilson R.K."/>
        </authorList>
    </citation>
    <scope>NUCLEOTIDE SEQUENCE [LARGE SCALE GENOMIC DNA]</scope>
    <source>
        <strain evidence="4">PB2801</strain>
    </source>
</reference>
<name>G0PFC1_CAEBE</name>
<keyword evidence="4" id="KW-1185">Reference proteome</keyword>
<feature type="signal peptide" evidence="1">
    <location>
        <begin position="1"/>
        <end position="19"/>
    </location>
</feature>
<feature type="chain" id="PRO_5003406881" description="Receptor L-domain domain-containing protein" evidence="1">
    <location>
        <begin position="20"/>
        <end position="320"/>
    </location>
</feature>
<dbReference type="STRING" id="135651.G0PFC1"/>
<organism evidence="4">
    <name type="scientific">Caenorhabditis brenneri</name>
    <name type="common">Nematode worm</name>
    <dbReference type="NCBI Taxonomy" id="135651"/>
    <lineage>
        <taxon>Eukaryota</taxon>
        <taxon>Metazoa</taxon>
        <taxon>Ecdysozoa</taxon>
        <taxon>Nematoda</taxon>
        <taxon>Chromadorea</taxon>
        <taxon>Rhabditida</taxon>
        <taxon>Rhabditina</taxon>
        <taxon>Rhabditomorpha</taxon>
        <taxon>Rhabditoidea</taxon>
        <taxon>Rhabditidae</taxon>
        <taxon>Peloderinae</taxon>
        <taxon>Caenorhabditis</taxon>
    </lineage>
</organism>
<dbReference type="InParanoid" id="G0PFC1"/>
<dbReference type="Pfam" id="PF01030">
    <property type="entry name" value="Recep_L_domain"/>
    <property type="match status" value="2"/>
</dbReference>
<dbReference type="Gene3D" id="3.80.20.20">
    <property type="entry name" value="Receptor L-domain"/>
    <property type="match status" value="2"/>
</dbReference>
<dbReference type="InterPro" id="IPR053079">
    <property type="entry name" value="SPS2_domain"/>
</dbReference>
<dbReference type="OrthoDB" id="5861701at2759"/>
<dbReference type="Proteomes" id="UP000008068">
    <property type="component" value="Unassembled WGS sequence"/>
</dbReference>
<accession>G0PFC1</accession>
<dbReference type="PANTHER" id="PTHR21662">
    <property type="entry name" value="RECEPTOR PROTEIN-TYROSINE KINASE"/>
    <property type="match status" value="1"/>
</dbReference>
<dbReference type="InterPro" id="IPR000494">
    <property type="entry name" value="Rcpt_L-dom"/>
</dbReference>
<dbReference type="InterPro" id="IPR036941">
    <property type="entry name" value="Rcpt_L-dom_sf"/>
</dbReference>
<dbReference type="eggNOG" id="ENOG502THWF">
    <property type="taxonomic scope" value="Eukaryota"/>
</dbReference>
<keyword evidence="1" id="KW-0732">Signal</keyword>